<keyword evidence="1" id="KW-0732">Signal</keyword>
<dbReference type="Gene3D" id="3.40.50.410">
    <property type="entry name" value="von Willebrand factor, type A domain"/>
    <property type="match status" value="1"/>
</dbReference>
<proteinExistence type="predicted"/>
<evidence type="ECO:0000313" key="3">
    <source>
        <dbReference type="EMBL" id="CAF3704113.1"/>
    </source>
</evidence>
<feature type="chain" id="PRO_5036409839" description="VWFA domain-containing protein" evidence="1">
    <location>
        <begin position="25"/>
        <end position="444"/>
    </location>
</feature>
<dbReference type="Proteomes" id="UP000663829">
    <property type="component" value="Unassembled WGS sequence"/>
</dbReference>
<dbReference type="EMBL" id="CAJOBC010001885">
    <property type="protein sequence ID" value="CAF3704113.1"/>
    <property type="molecule type" value="Genomic_DNA"/>
</dbReference>
<comment type="caution">
    <text evidence="2">The sequence shown here is derived from an EMBL/GenBank/DDBJ whole genome shotgun (WGS) entry which is preliminary data.</text>
</comment>
<accession>A0A814BBP5</accession>
<feature type="signal peptide" evidence="1">
    <location>
        <begin position="1"/>
        <end position="24"/>
    </location>
</feature>
<dbReference type="EMBL" id="CAJNOQ010001885">
    <property type="protein sequence ID" value="CAF0925410.1"/>
    <property type="molecule type" value="Genomic_DNA"/>
</dbReference>
<keyword evidence="4" id="KW-1185">Reference proteome</keyword>
<dbReference type="SUPFAM" id="SSF53300">
    <property type="entry name" value="vWA-like"/>
    <property type="match status" value="1"/>
</dbReference>
<dbReference type="CDD" id="cd00198">
    <property type="entry name" value="vWFA"/>
    <property type="match status" value="1"/>
</dbReference>
<sequence length="444" mass="51267">MPMIQISILFSIGLLDTVSKLGAAARFVNDIFITEETNLLDANENLINKKRCMAILLHEYFTKQIILASVIHNGKTYNLRKDALDAFRLLLKQRKPSATLSVITQQIKSVYDEISIANFVVFLQTLLKEKDKLLKDLNGFKSDFKRIDNQDTYARLLDKVRGCPDLCPCCKRPCDVDHTQIKWKPGSQYNEHRCLSGHTLRAMNGYKFEITEEASLFMCEQIRDDNVIVIGPTRYQWLQFKKEHPDWIFDSALNDVGLNRLHGKFLTVWAKIGPKPCEKYRMKYVTHNIPQKIVHKTYHFILLLDASRSMHGDRWDHLMAAVQEFVRRRSELKTNDRITIIVFSDKIETPFTDKEIQNVDVSQIPYLDGCTSLVLHSHVDGEDCYPESELDQILEAHDTVIKRFWTLALGDEKSTSMKTLEKINEKMKGAFYDRETSAGKNQGA</sequence>
<protein>
    <recommendedName>
        <fullName evidence="5">VWFA domain-containing protein</fullName>
    </recommendedName>
</protein>
<dbReference type="AlphaFoldDB" id="A0A814BBP5"/>
<reference evidence="2" key="1">
    <citation type="submission" date="2021-02" db="EMBL/GenBank/DDBJ databases">
        <authorList>
            <person name="Nowell W R."/>
        </authorList>
    </citation>
    <scope>NUCLEOTIDE SEQUENCE</scope>
</reference>
<dbReference type="InterPro" id="IPR036465">
    <property type="entry name" value="vWFA_dom_sf"/>
</dbReference>
<gene>
    <name evidence="2" type="ORF">GPM918_LOCUS9889</name>
    <name evidence="3" type="ORF">SRO942_LOCUS9890</name>
</gene>
<dbReference type="Proteomes" id="UP000681722">
    <property type="component" value="Unassembled WGS sequence"/>
</dbReference>
<evidence type="ECO:0000313" key="2">
    <source>
        <dbReference type="EMBL" id="CAF0925410.1"/>
    </source>
</evidence>
<evidence type="ECO:0000313" key="4">
    <source>
        <dbReference type="Proteomes" id="UP000663829"/>
    </source>
</evidence>
<dbReference type="OrthoDB" id="10036213at2759"/>
<evidence type="ECO:0000256" key="1">
    <source>
        <dbReference type="SAM" id="SignalP"/>
    </source>
</evidence>
<evidence type="ECO:0008006" key="5">
    <source>
        <dbReference type="Google" id="ProtNLM"/>
    </source>
</evidence>
<name>A0A814BBP5_9BILA</name>
<organism evidence="2 4">
    <name type="scientific">Didymodactylos carnosus</name>
    <dbReference type="NCBI Taxonomy" id="1234261"/>
    <lineage>
        <taxon>Eukaryota</taxon>
        <taxon>Metazoa</taxon>
        <taxon>Spiralia</taxon>
        <taxon>Gnathifera</taxon>
        <taxon>Rotifera</taxon>
        <taxon>Eurotatoria</taxon>
        <taxon>Bdelloidea</taxon>
        <taxon>Philodinida</taxon>
        <taxon>Philodinidae</taxon>
        <taxon>Didymodactylos</taxon>
    </lineage>
</organism>